<dbReference type="PROSITE" id="PS50208">
    <property type="entry name" value="CASPASE_P20"/>
    <property type="match status" value="1"/>
</dbReference>
<dbReference type="GO" id="GO:0004197">
    <property type="term" value="F:cysteine-type endopeptidase activity"/>
    <property type="evidence" value="ECO:0007669"/>
    <property type="project" value="InterPro"/>
</dbReference>
<evidence type="ECO:0000313" key="6">
    <source>
        <dbReference type="Proteomes" id="UP000094472"/>
    </source>
</evidence>
<feature type="domain" description="Caspase family p20" evidence="4">
    <location>
        <begin position="29"/>
        <end position="158"/>
    </location>
</feature>
<comment type="similarity">
    <text evidence="1">Belongs to the peptidase C14A family.</text>
</comment>
<protein>
    <recommendedName>
        <fullName evidence="4">Caspase family p20 domain-containing protein</fullName>
    </recommendedName>
</protein>
<evidence type="ECO:0000313" key="5">
    <source>
        <dbReference type="EMBL" id="ODR94834.1"/>
    </source>
</evidence>
<gene>
    <name evidence="5" type="ORF">AUC69_03245</name>
</gene>
<reference evidence="5 6" key="1">
    <citation type="journal article" date="2016" name="Environ. Microbiol.">
        <title>New Methyloceanibacter diversity from North Sea sediments includes methanotroph containing solely the soluble methane monooxygenase.</title>
        <authorList>
            <person name="Vekeman B."/>
            <person name="Kerckhof F.M."/>
            <person name="Cremers G."/>
            <person name="de Vos P."/>
            <person name="Vandamme P."/>
            <person name="Boon N."/>
            <person name="Op den Camp H.J."/>
            <person name="Heylen K."/>
        </authorList>
    </citation>
    <scope>NUCLEOTIDE SEQUENCE [LARGE SCALE GENOMIC DNA]</scope>
    <source>
        <strain evidence="5 6">R-67175</strain>
    </source>
</reference>
<keyword evidence="6" id="KW-1185">Reference proteome</keyword>
<dbReference type="InterPro" id="IPR029030">
    <property type="entry name" value="Caspase-like_dom_sf"/>
</dbReference>
<feature type="compositionally biased region" description="Pro residues" evidence="2">
    <location>
        <begin position="328"/>
        <end position="350"/>
    </location>
</feature>
<dbReference type="AlphaFoldDB" id="A0A1E3VMT7"/>
<keyword evidence="3" id="KW-0732">Signal</keyword>
<dbReference type="Gene3D" id="3.40.50.1460">
    <property type="match status" value="1"/>
</dbReference>
<dbReference type="PANTHER" id="PTHR22576">
    <property type="entry name" value="MUCOSA ASSOCIATED LYMPHOID TISSUE LYMPHOMA TRANSLOCATION PROTEIN 1/PARACASPASE"/>
    <property type="match status" value="1"/>
</dbReference>
<dbReference type="Proteomes" id="UP000094472">
    <property type="component" value="Unassembled WGS sequence"/>
</dbReference>
<sequence length="398" mass="43266">MEVFMLRHLTACVFGVAALMAASAPASAEKRVALVIGNSAYQHTGTLKNPSNDATDMARTLRELDFEVIDGTDLTKRDMVKRIRTFADKVRGADVGLFYYAGHGLQVNGRNFLAPVDAKLSSDVDLDFEAVELDLVLKQLERSSRLSLVFLDACRDNPLAMQLAQTSRSLGIGRGLAQVEKAVGMMIAFSTQPGNVALDGDGRNSPYTAALLRHIAAQGRSINDTMIEVRRDVLEQTDGKQVPWENSSLTGQFFFKPAPLPPTAGGPNETAAQIAALREEIERLKGAKVADGVSQAARDDRRRGRREAPPVSRPSSPPSTRVSRQKPRPPLPLPPCQCSPRKPSSPPTSPPSLKTSTAMTARRRATGTDKRKMRCSASTHSPSSTCRTTRRKTRPSPR</sequence>
<dbReference type="SMART" id="SM00115">
    <property type="entry name" value="CASc"/>
    <property type="match status" value="1"/>
</dbReference>
<feature type="region of interest" description="Disordered" evidence="2">
    <location>
        <begin position="288"/>
        <end position="398"/>
    </location>
</feature>
<feature type="compositionally biased region" description="Low complexity" evidence="2">
    <location>
        <begin position="378"/>
        <end position="387"/>
    </location>
</feature>
<feature type="compositionally biased region" description="Low complexity" evidence="2">
    <location>
        <begin position="351"/>
        <end position="360"/>
    </location>
</feature>
<dbReference type="InterPro" id="IPR015917">
    <property type="entry name" value="Pept_C14A"/>
</dbReference>
<feature type="compositionally biased region" description="Basic residues" evidence="2">
    <location>
        <begin position="388"/>
        <end position="398"/>
    </location>
</feature>
<feature type="signal peptide" evidence="3">
    <location>
        <begin position="1"/>
        <end position="28"/>
    </location>
</feature>
<evidence type="ECO:0000259" key="4">
    <source>
        <dbReference type="PROSITE" id="PS50208"/>
    </source>
</evidence>
<feature type="compositionally biased region" description="Basic and acidic residues" evidence="2">
    <location>
        <begin position="297"/>
        <end position="308"/>
    </location>
</feature>
<dbReference type="SUPFAM" id="SSF52129">
    <property type="entry name" value="Caspase-like"/>
    <property type="match status" value="1"/>
</dbReference>
<feature type="chain" id="PRO_5009138386" description="Caspase family p20 domain-containing protein" evidence="3">
    <location>
        <begin position="29"/>
        <end position="398"/>
    </location>
</feature>
<evidence type="ECO:0000256" key="2">
    <source>
        <dbReference type="SAM" id="MobiDB-lite"/>
    </source>
</evidence>
<dbReference type="EMBL" id="LPWF01000035">
    <property type="protein sequence ID" value="ODR94834.1"/>
    <property type="molecule type" value="Genomic_DNA"/>
</dbReference>
<dbReference type="InterPro" id="IPR011600">
    <property type="entry name" value="Pept_C14_caspase"/>
</dbReference>
<proteinExistence type="inferred from homology"/>
<name>A0A1E3VMT7_9HYPH</name>
<dbReference type="GO" id="GO:0006508">
    <property type="term" value="P:proteolysis"/>
    <property type="evidence" value="ECO:0007669"/>
    <property type="project" value="InterPro"/>
</dbReference>
<organism evidence="5 6">
    <name type="scientific">Methyloceanibacter superfactus</name>
    <dbReference type="NCBI Taxonomy" id="1774969"/>
    <lineage>
        <taxon>Bacteria</taxon>
        <taxon>Pseudomonadati</taxon>
        <taxon>Pseudomonadota</taxon>
        <taxon>Alphaproteobacteria</taxon>
        <taxon>Hyphomicrobiales</taxon>
        <taxon>Hyphomicrobiaceae</taxon>
        <taxon>Methyloceanibacter</taxon>
    </lineage>
</organism>
<comment type="caution">
    <text evidence="5">The sequence shown here is derived from an EMBL/GenBank/DDBJ whole genome shotgun (WGS) entry which is preliminary data.</text>
</comment>
<dbReference type="STRING" id="1774969.AUC69_03245"/>
<dbReference type="PANTHER" id="PTHR22576:SF37">
    <property type="entry name" value="MUCOSA-ASSOCIATED LYMPHOID TISSUE LYMPHOMA TRANSLOCATION PROTEIN 1"/>
    <property type="match status" value="1"/>
</dbReference>
<accession>A0A1E3VMT7</accession>
<dbReference type="Pfam" id="PF00656">
    <property type="entry name" value="Peptidase_C14"/>
    <property type="match status" value="1"/>
</dbReference>
<dbReference type="InterPro" id="IPR052039">
    <property type="entry name" value="Caspase-related_regulators"/>
</dbReference>
<evidence type="ECO:0000256" key="3">
    <source>
        <dbReference type="SAM" id="SignalP"/>
    </source>
</evidence>
<evidence type="ECO:0000256" key="1">
    <source>
        <dbReference type="ARBA" id="ARBA00010134"/>
    </source>
</evidence>
<dbReference type="InterPro" id="IPR001309">
    <property type="entry name" value="Pept_C14_p20"/>
</dbReference>